<dbReference type="Gene3D" id="3.20.20.70">
    <property type="entry name" value="Aldolase class I"/>
    <property type="match status" value="1"/>
</dbReference>
<dbReference type="InterPro" id="IPR043797">
    <property type="entry name" value="MupG_N"/>
</dbReference>
<gene>
    <name evidence="3" type="ORF">SAMN04488558_10871</name>
</gene>
<dbReference type="OrthoDB" id="5809921at2"/>
<feature type="domain" description="6-phospho-N-acetylmuramidase N-terminal" evidence="2">
    <location>
        <begin position="2"/>
        <end position="232"/>
    </location>
</feature>
<dbReference type="InterPro" id="IPR013785">
    <property type="entry name" value="Aldolase_TIM"/>
</dbReference>
<evidence type="ECO:0008006" key="5">
    <source>
        <dbReference type="Google" id="ProtNLM"/>
    </source>
</evidence>
<feature type="domain" description="6-phospho-N-acetylmuramidase C-terminal" evidence="1">
    <location>
        <begin position="259"/>
        <end position="349"/>
    </location>
</feature>
<dbReference type="AlphaFoldDB" id="A0A1H9F4Y7"/>
<keyword evidence="4" id="KW-1185">Reference proteome</keyword>
<reference evidence="3 4" key="1">
    <citation type="submission" date="2016-10" db="EMBL/GenBank/DDBJ databases">
        <authorList>
            <person name="de Groot N.N."/>
        </authorList>
    </citation>
    <scope>NUCLEOTIDE SEQUENCE [LARGE SCALE GENOMIC DNA]</scope>
    <source>
        <strain evidence="3 4">DSM 15695</strain>
    </source>
</reference>
<sequence length="359" mass="40744">MLGCSVYLNRNQQDYNLQYLAKLAKLGFQGVFTSLHIPEEDASQYLDLLQKIGQQCQRYHLSLAVDVSGQALEKLGLNILDVAQLKRLGISCIRPDYGIDEVTIAQLSQQMEVALNASTLTEQNLISLKEAGANFQQMEAWHNYYPRPETGLSTEYFRQKNDFLKAAGLKVMAFVPGNLNHRGPLHQGLPTLESHRPLNPFAAFLELVQGYYLDKIYVADPGLTDFSLSQFQHYFKDQTILLRGQKLGGDANMDWPGRQHNRQDPGAYAIRSQEARHFYQGIEIEPQHTIDRPRGAVTVDNRRYQRYQGEVQIVRRDLPADAKVNVLGYIHPDDCAVLDWIEPGQAFEIQWIGGGCYES</sequence>
<accession>A0A1H9F4Y7</accession>
<dbReference type="STRING" id="89093.SAMN04488558_10871"/>
<dbReference type="EMBL" id="FOEN01000008">
    <property type="protein sequence ID" value="SEQ32947.1"/>
    <property type="molecule type" value="Genomic_DNA"/>
</dbReference>
<dbReference type="SUPFAM" id="SSF51445">
    <property type="entry name" value="(Trans)glycosidases"/>
    <property type="match status" value="1"/>
</dbReference>
<dbReference type="Gene3D" id="2.40.100.10">
    <property type="entry name" value="Cyclophilin-like"/>
    <property type="match status" value="1"/>
</dbReference>
<name>A0A1H9F4Y7_9LACT</name>
<dbReference type="InterPro" id="IPR043894">
    <property type="entry name" value="MupG_C"/>
</dbReference>
<proteinExistence type="predicted"/>
<dbReference type="InterPro" id="IPR017853">
    <property type="entry name" value="GH"/>
</dbReference>
<dbReference type="PANTHER" id="PTHR38435:SF2">
    <property type="entry name" value="DUF871 DOMAIN-CONTAINING PROTEIN"/>
    <property type="match status" value="1"/>
</dbReference>
<dbReference type="RefSeq" id="WP_159428888.1">
    <property type="nucleotide sequence ID" value="NZ_FOEN01000008.1"/>
</dbReference>
<organism evidence="3 4">
    <name type="scientific">Ignavigranum ruoffiae</name>
    <dbReference type="NCBI Taxonomy" id="89093"/>
    <lineage>
        <taxon>Bacteria</taxon>
        <taxon>Bacillati</taxon>
        <taxon>Bacillota</taxon>
        <taxon>Bacilli</taxon>
        <taxon>Lactobacillales</taxon>
        <taxon>Aerococcaceae</taxon>
        <taxon>Ignavigranum</taxon>
    </lineage>
</organism>
<dbReference type="InterPro" id="IPR029000">
    <property type="entry name" value="Cyclophilin-like_dom_sf"/>
</dbReference>
<protein>
    <recommendedName>
        <fullName evidence="5">Outer surface protein</fullName>
    </recommendedName>
</protein>
<dbReference type="Proteomes" id="UP000198833">
    <property type="component" value="Unassembled WGS sequence"/>
</dbReference>
<dbReference type="InterPro" id="IPR008589">
    <property type="entry name" value="MupG"/>
</dbReference>
<evidence type="ECO:0000259" key="1">
    <source>
        <dbReference type="Pfam" id="PF05913"/>
    </source>
</evidence>
<dbReference type="PANTHER" id="PTHR38435">
    <property type="match status" value="1"/>
</dbReference>
<evidence type="ECO:0000313" key="3">
    <source>
        <dbReference type="EMBL" id="SEQ32947.1"/>
    </source>
</evidence>
<evidence type="ECO:0000313" key="4">
    <source>
        <dbReference type="Proteomes" id="UP000198833"/>
    </source>
</evidence>
<dbReference type="SUPFAM" id="SSF50891">
    <property type="entry name" value="Cyclophilin-like"/>
    <property type="match status" value="1"/>
</dbReference>
<dbReference type="Pfam" id="PF19200">
    <property type="entry name" value="MupG_N"/>
    <property type="match status" value="1"/>
</dbReference>
<evidence type="ECO:0000259" key="2">
    <source>
        <dbReference type="Pfam" id="PF19200"/>
    </source>
</evidence>
<dbReference type="Pfam" id="PF05913">
    <property type="entry name" value="MupG_C"/>
    <property type="match status" value="1"/>
</dbReference>